<evidence type="ECO:0000313" key="1">
    <source>
        <dbReference type="EMBL" id="MCQ4079735.1"/>
    </source>
</evidence>
<reference evidence="1" key="1">
    <citation type="submission" date="2022-06" db="EMBL/GenBank/DDBJ databases">
        <title>Draft genome sequence of Streptomyces sp. RB6PN25 isolated from peat swamp forest in Thailand.</title>
        <authorList>
            <person name="Duangmal K."/>
            <person name="Klaysubun C."/>
        </authorList>
    </citation>
    <scope>NUCLEOTIDE SEQUENCE</scope>
    <source>
        <strain evidence="1">RB6PN25</strain>
    </source>
</reference>
<dbReference type="Proteomes" id="UP001057702">
    <property type="component" value="Unassembled WGS sequence"/>
</dbReference>
<keyword evidence="2" id="KW-1185">Reference proteome</keyword>
<gene>
    <name evidence="1" type="ORF">NGB36_03775</name>
</gene>
<evidence type="ECO:0000313" key="2">
    <source>
        <dbReference type="Proteomes" id="UP001057702"/>
    </source>
</evidence>
<protein>
    <submittedName>
        <fullName evidence="1">Uncharacterized protein</fullName>
    </submittedName>
</protein>
<name>A0ABT1PS07_9ACTN</name>
<dbReference type="EMBL" id="JANFNG010000002">
    <property type="protein sequence ID" value="MCQ4079735.1"/>
    <property type="molecule type" value="Genomic_DNA"/>
</dbReference>
<sequence length="85" mass="8934">MTRAADDLIHGRLCPRLLHDLFLNTARLELGLEGAQCGHHDRLEAVVFPDVRAAFSLVGHRGGDLVGVTVCHVVAAVGVVDAVGG</sequence>
<organism evidence="1 2">
    <name type="scientific">Streptomyces humicola</name>
    <dbReference type="NCBI Taxonomy" id="2953240"/>
    <lineage>
        <taxon>Bacteria</taxon>
        <taxon>Bacillati</taxon>
        <taxon>Actinomycetota</taxon>
        <taxon>Actinomycetes</taxon>
        <taxon>Kitasatosporales</taxon>
        <taxon>Streptomycetaceae</taxon>
        <taxon>Streptomyces</taxon>
    </lineage>
</organism>
<comment type="caution">
    <text evidence="1">The sequence shown here is derived from an EMBL/GenBank/DDBJ whole genome shotgun (WGS) entry which is preliminary data.</text>
</comment>
<accession>A0ABT1PS07</accession>
<proteinExistence type="predicted"/>